<name>A0A0L7KW42_OPEBR</name>
<reference evidence="3 4" key="1">
    <citation type="journal article" date="2015" name="Genome Biol. Evol.">
        <title>The genome of winter moth (Operophtera brumata) provides a genomic perspective on sexual dimorphism and phenology.</title>
        <authorList>
            <person name="Derks M.F."/>
            <person name="Smit S."/>
            <person name="Salis L."/>
            <person name="Schijlen E."/>
            <person name="Bossers A."/>
            <person name="Mateman C."/>
            <person name="Pijl A.S."/>
            <person name="de Ridder D."/>
            <person name="Groenen M.A."/>
            <person name="Visser M.E."/>
            <person name="Megens H.J."/>
        </authorList>
    </citation>
    <scope>NUCLEOTIDE SEQUENCE [LARGE SCALE GENOMIC DNA]</scope>
    <source>
        <strain evidence="3">WM2013NL</strain>
        <tissue evidence="3">Head and thorax</tissue>
    </source>
</reference>
<dbReference type="STRING" id="104452.A0A0L7KW42"/>
<feature type="compositionally biased region" description="Low complexity" evidence="1">
    <location>
        <begin position="354"/>
        <end position="374"/>
    </location>
</feature>
<gene>
    <name evidence="3" type="ORF">OBRU01_19691</name>
</gene>
<dbReference type="EMBL" id="JTDY01004993">
    <property type="protein sequence ID" value="KOB67497.1"/>
    <property type="molecule type" value="Genomic_DNA"/>
</dbReference>
<proteinExistence type="predicted"/>
<feature type="domain" description="Retrotransposon gag" evidence="2">
    <location>
        <begin position="203"/>
        <end position="289"/>
    </location>
</feature>
<feature type="region of interest" description="Disordered" evidence="1">
    <location>
        <begin position="325"/>
        <end position="403"/>
    </location>
</feature>
<organism evidence="3 4">
    <name type="scientific">Operophtera brumata</name>
    <name type="common">Winter moth</name>
    <name type="synonym">Phalaena brumata</name>
    <dbReference type="NCBI Taxonomy" id="104452"/>
    <lineage>
        <taxon>Eukaryota</taxon>
        <taxon>Metazoa</taxon>
        <taxon>Ecdysozoa</taxon>
        <taxon>Arthropoda</taxon>
        <taxon>Hexapoda</taxon>
        <taxon>Insecta</taxon>
        <taxon>Pterygota</taxon>
        <taxon>Neoptera</taxon>
        <taxon>Endopterygota</taxon>
        <taxon>Lepidoptera</taxon>
        <taxon>Glossata</taxon>
        <taxon>Ditrysia</taxon>
        <taxon>Geometroidea</taxon>
        <taxon>Geometridae</taxon>
        <taxon>Larentiinae</taxon>
        <taxon>Operophtera</taxon>
    </lineage>
</organism>
<dbReference type="SUPFAM" id="SSF57756">
    <property type="entry name" value="Retrovirus zinc finger-like domains"/>
    <property type="match status" value="1"/>
</dbReference>
<dbReference type="GO" id="GO:0003676">
    <property type="term" value="F:nucleic acid binding"/>
    <property type="evidence" value="ECO:0007669"/>
    <property type="project" value="InterPro"/>
</dbReference>
<evidence type="ECO:0000256" key="1">
    <source>
        <dbReference type="SAM" id="MobiDB-lite"/>
    </source>
</evidence>
<dbReference type="GO" id="GO:0008270">
    <property type="term" value="F:zinc ion binding"/>
    <property type="evidence" value="ECO:0007669"/>
    <property type="project" value="InterPro"/>
</dbReference>
<comment type="caution">
    <text evidence="3">The sequence shown here is derived from an EMBL/GenBank/DDBJ whole genome shotgun (WGS) entry which is preliminary data.</text>
</comment>
<keyword evidence="4" id="KW-1185">Reference proteome</keyword>
<protein>
    <submittedName>
        <fullName evidence="3">Gag polyprotein</fullName>
    </submittedName>
</protein>
<dbReference type="Proteomes" id="UP000037510">
    <property type="component" value="Unassembled WGS sequence"/>
</dbReference>
<sequence>MAYSVKFLSLQKSELEYEVHIRGTVPGLTVQDLRKQITKLGPLFPSEDILTSPFEVAEDLSGVVGVLEKVNASLDSAALDKNTVLRARNLLNHLYHRLNRIAGEDGKEHYEQCVNLYKKATVKLDSVSESALDPLATTSSDLLTTPVNSILPVSVTVTCDGNSENKFSKLKYDGKNCVRAFIQRVDEFSLAKNISREKLLKNATEIFTGDAIHWYRSIGDSVSTWDELAVLLRRDFGQSDYDYRLLSQIRSRTQGETENIVIYLSIMSGLFLRLSKTLSEEDKLEILLHNIRPCYASTLSSVSEIKTVEELRTLCRNYEGIQSRLSQFREPPRPTSDTLAPEFAYSGPANNKQNSNFNRYHNYNRHNNNNIDSNKSYPSKQNTSTNGNAQNSVHAMDSSNQRPRYCPRCRTDTHNLRQCTANKEELVCYVCGRKGVKTPDCPDCVVNKKPLPKN</sequence>
<dbReference type="AlphaFoldDB" id="A0A0L7KW42"/>
<evidence type="ECO:0000313" key="3">
    <source>
        <dbReference type="EMBL" id="KOB67497.1"/>
    </source>
</evidence>
<evidence type="ECO:0000259" key="2">
    <source>
        <dbReference type="Pfam" id="PF03732"/>
    </source>
</evidence>
<dbReference type="InterPro" id="IPR036875">
    <property type="entry name" value="Znf_CCHC_sf"/>
</dbReference>
<dbReference type="Pfam" id="PF03732">
    <property type="entry name" value="Retrotrans_gag"/>
    <property type="match status" value="1"/>
</dbReference>
<dbReference type="PANTHER" id="PTHR33223">
    <property type="entry name" value="CCHC-TYPE DOMAIN-CONTAINING PROTEIN"/>
    <property type="match status" value="1"/>
</dbReference>
<evidence type="ECO:0000313" key="4">
    <source>
        <dbReference type="Proteomes" id="UP000037510"/>
    </source>
</evidence>
<dbReference type="PANTHER" id="PTHR33223:SF6">
    <property type="entry name" value="CCHC-TYPE DOMAIN-CONTAINING PROTEIN"/>
    <property type="match status" value="1"/>
</dbReference>
<accession>A0A0L7KW42</accession>
<dbReference type="InterPro" id="IPR005162">
    <property type="entry name" value="Retrotrans_gag_dom"/>
</dbReference>
<feature type="compositionally biased region" description="Polar residues" evidence="1">
    <location>
        <begin position="375"/>
        <end position="402"/>
    </location>
</feature>